<reference evidence="2" key="2">
    <citation type="submission" date="2016-06" db="EMBL/GenBank/DDBJ databases">
        <title>The genome of a short-lived fish provides insights into sex chromosome evolution and the genetic control of aging.</title>
        <authorList>
            <person name="Reichwald K."/>
            <person name="Felder M."/>
            <person name="Petzold A."/>
            <person name="Koch P."/>
            <person name="Groth M."/>
            <person name="Platzer M."/>
        </authorList>
    </citation>
    <scope>NUCLEOTIDE SEQUENCE</scope>
    <source>
        <tissue evidence="2">Brain</tissue>
    </source>
</reference>
<evidence type="ECO:0000313" key="2">
    <source>
        <dbReference type="EMBL" id="SBP15084.1"/>
    </source>
</evidence>
<evidence type="ECO:0000256" key="1">
    <source>
        <dbReference type="SAM" id="MobiDB-lite"/>
    </source>
</evidence>
<dbReference type="EMBL" id="HADW01013684">
    <property type="protein sequence ID" value="SBP15084.1"/>
    <property type="molecule type" value="Transcribed_RNA"/>
</dbReference>
<organism evidence="2">
    <name type="scientific">Iconisemion striatum</name>
    <dbReference type="NCBI Taxonomy" id="60296"/>
    <lineage>
        <taxon>Eukaryota</taxon>
        <taxon>Metazoa</taxon>
        <taxon>Chordata</taxon>
        <taxon>Craniata</taxon>
        <taxon>Vertebrata</taxon>
        <taxon>Euteleostomi</taxon>
        <taxon>Actinopterygii</taxon>
        <taxon>Neopterygii</taxon>
        <taxon>Teleostei</taxon>
        <taxon>Neoteleostei</taxon>
        <taxon>Acanthomorphata</taxon>
        <taxon>Ovalentaria</taxon>
        <taxon>Atherinomorphae</taxon>
        <taxon>Cyprinodontiformes</taxon>
        <taxon>Nothobranchiidae</taxon>
        <taxon>Iconisemion</taxon>
    </lineage>
</organism>
<reference evidence="2" key="1">
    <citation type="submission" date="2016-05" db="EMBL/GenBank/DDBJ databases">
        <authorList>
            <person name="Lavstsen T."/>
            <person name="Jespersen J.S."/>
        </authorList>
    </citation>
    <scope>NUCLEOTIDE SEQUENCE</scope>
    <source>
        <tissue evidence="2">Brain</tissue>
    </source>
</reference>
<proteinExistence type="predicted"/>
<dbReference type="AlphaFoldDB" id="A0A1A7XB89"/>
<feature type="compositionally biased region" description="Polar residues" evidence="1">
    <location>
        <begin position="1"/>
        <end position="29"/>
    </location>
</feature>
<feature type="region of interest" description="Disordered" evidence="1">
    <location>
        <begin position="1"/>
        <end position="37"/>
    </location>
</feature>
<name>A0A1A7XB89_9TELE</name>
<protein>
    <submittedName>
        <fullName evidence="2">Uncharacterized protein</fullName>
    </submittedName>
</protein>
<accession>A0A1A7XB89</accession>
<feature type="non-terminal residue" evidence="2">
    <location>
        <position position="82"/>
    </location>
</feature>
<gene>
    <name evidence="2" type="primary">Nfu_g_1_006160</name>
</gene>
<sequence length="82" mass="8729">MSLSLPSLQGSVHHPSQSQTLLSVGSTVSPADMDSTPRKWVLKPLSPLLQPSDLRSITGTATELDKQGLESSVVFSHQSNDS</sequence>